<dbReference type="SMART" id="SM00368">
    <property type="entry name" value="LRR_RI"/>
    <property type="match status" value="12"/>
</dbReference>
<name>A0A397VA33_9GLOM</name>
<dbReference type="PANTHER" id="PTHR24114">
    <property type="entry name" value="LEUCINE RICH REPEAT FAMILY PROTEIN"/>
    <property type="match status" value="1"/>
</dbReference>
<organism evidence="1 2">
    <name type="scientific">Gigaspora rosea</name>
    <dbReference type="NCBI Taxonomy" id="44941"/>
    <lineage>
        <taxon>Eukaryota</taxon>
        <taxon>Fungi</taxon>
        <taxon>Fungi incertae sedis</taxon>
        <taxon>Mucoromycota</taxon>
        <taxon>Glomeromycotina</taxon>
        <taxon>Glomeromycetes</taxon>
        <taxon>Diversisporales</taxon>
        <taxon>Gigasporaceae</taxon>
        <taxon>Gigaspora</taxon>
    </lineage>
</organism>
<protein>
    <recommendedName>
        <fullName evidence="3">BACK domain-containing protein</fullName>
    </recommendedName>
</protein>
<dbReference type="EMBL" id="QKWP01000556">
    <property type="protein sequence ID" value="RIB18177.1"/>
    <property type="molecule type" value="Genomic_DNA"/>
</dbReference>
<evidence type="ECO:0008006" key="3">
    <source>
        <dbReference type="Google" id="ProtNLM"/>
    </source>
</evidence>
<dbReference type="Proteomes" id="UP000266673">
    <property type="component" value="Unassembled WGS sequence"/>
</dbReference>
<dbReference type="Gene3D" id="3.80.10.10">
    <property type="entry name" value="Ribonuclease Inhibitor"/>
    <property type="match status" value="5"/>
</dbReference>
<gene>
    <name evidence="1" type="ORF">C2G38_2185322</name>
</gene>
<dbReference type="InterPro" id="IPR052394">
    <property type="entry name" value="LRR-containing"/>
</dbReference>
<dbReference type="AlphaFoldDB" id="A0A397VA33"/>
<dbReference type="InterPro" id="IPR001611">
    <property type="entry name" value="Leu-rich_rpt"/>
</dbReference>
<accession>A0A397VA33</accession>
<reference evidence="1 2" key="1">
    <citation type="submission" date="2018-06" db="EMBL/GenBank/DDBJ databases">
        <title>Comparative genomics reveals the genomic features of Rhizophagus irregularis, R. cerebriforme, R. diaphanum and Gigaspora rosea, and their symbiotic lifestyle signature.</title>
        <authorList>
            <person name="Morin E."/>
            <person name="San Clemente H."/>
            <person name="Chen E.C.H."/>
            <person name="De La Providencia I."/>
            <person name="Hainaut M."/>
            <person name="Kuo A."/>
            <person name="Kohler A."/>
            <person name="Murat C."/>
            <person name="Tang N."/>
            <person name="Roy S."/>
            <person name="Loubradou J."/>
            <person name="Henrissat B."/>
            <person name="Grigoriev I.V."/>
            <person name="Corradi N."/>
            <person name="Roux C."/>
            <person name="Martin F.M."/>
        </authorList>
    </citation>
    <scope>NUCLEOTIDE SEQUENCE [LARGE SCALE GENOMIC DNA]</scope>
    <source>
        <strain evidence="1 2">DAOM 194757</strain>
    </source>
</reference>
<comment type="caution">
    <text evidence="1">The sequence shown here is derived from an EMBL/GenBank/DDBJ whole genome shotgun (WGS) entry which is preliminary data.</text>
</comment>
<dbReference type="STRING" id="44941.A0A397VA33"/>
<keyword evidence="2" id="KW-1185">Reference proteome</keyword>
<dbReference type="SUPFAM" id="SSF52047">
    <property type="entry name" value="RNI-like"/>
    <property type="match status" value="2"/>
</dbReference>
<dbReference type="Gene3D" id="1.25.40.420">
    <property type="match status" value="1"/>
</dbReference>
<sequence>MDMKIFKKLSNDLTKLLESGRDYNVLIEVGQMPIYDEYDIKKISVTNISVVIFEIIINIILFDKIDAPTVLDLLTAANEFGLEELFDTIQQHLIKNHAPWMRNNFVRIHKISFKNEKFIYLQNFCNVIINNYPSIIFDSEDYVDLSENILVSLLKHDNLNVDEGKIWNHVIRWGIAQNSNLDPDPKRWSNENFLTLKNTIGNGMPHIRYFHINNEDIIDKLYPYQQIFEPSLWKDILIKLAASNRVIASTILPPREVQNDNSFYSMRKKTRECFNQDKFLDAFELYEKILANSQHSTQDLISASTWDLSNRTFTTEESKDLIIILYKNTILSSLKLNFNYLGGFERLEEVLYKNTTLTSLEINFPEIEFDILENILCNNIALNSLTLNRFEFGTYSMRILLDALCKNKFTMLSFLSLESCNYFSFKTTEFKKKCDDNIRNLYIFEDELIDALSMNTTLTSLNLKGNYLKCDEGKAIANALCKNTTLIFLNLENNNLGLEAAKAFADVLCKNATLTCLNLSNALLDDISNYEDNNEDDKNDTNVGLEEIKAFADALCKNITLTSLYISKNELGLNGGKAMADVLCKNTVLTFLDISENKIGPDGGKTLADALCVNTTLTSLNLRNNHLGLEVVKAFAEVLCKNTTLTYLNLAYNISYDNSNNDNFGSEGGKALADALCKNTVLTFLDISENKIGPDGVKALANALCKNTTLTSLILRDNQLESEGGIALAEVLCNNTTLTSLDISNCQLGSGGGKALSNALCKNATLTSLDLQGNGLGEEGGKAFAEAICKNTMLISLSFQYNQLGSEGLKAFAEAICKNTKLTSLNLRNNHFKSEEIKAFEESIYNNTTLSYWDLEDDEEEEYKEY</sequence>
<dbReference type="OrthoDB" id="120976at2759"/>
<dbReference type="InterPro" id="IPR032675">
    <property type="entry name" value="LRR_dom_sf"/>
</dbReference>
<dbReference type="Pfam" id="PF13516">
    <property type="entry name" value="LRR_6"/>
    <property type="match status" value="11"/>
</dbReference>
<evidence type="ECO:0000313" key="1">
    <source>
        <dbReference type="EMBL" id="RIB18177.1"/>
    </source>
</evidence>
<evidence type="ECO:0000313" key="2">
    <source>
        <dbReference type="Proteomes" id="UP000266673"/>
    </source>
</evidence>
<dbReference type="PANTHER" id="PTHR24114:SF2">
    <property type="entry name" value="F-BOX DOMAIN-CONTAINING PROTEIN-RELATED"/>
    <property type="match status" value="1"/>
</dbReference>
<proteinExistence type="predicted"/>